<dbReference type="GO" id="GO:0000155">
    <property type="term" value="F:phosphorelay sensor kinase activity"/>
    <property type="evidence" value="ECO:0007669"/>
    <property type="project" value="UniProtKB-ARBA"/>
</dbReference>
<dbReference type="InterPro" id="IPR051315">
    <property type="entry name" value="Bact_Chemotaxis_CheA"/>
</dbReference>
<reference evidence="14 15" key="1">
    <citation type="submission" date="2015-09" db="EMBL/GenBank/DDBJ databases">
        <title>Sorangium comparison.</title>
        <authorList>
            <person name="Zaburannyi N."/>
            <person name="Bunk B."/>
            <person name="Overmann J."/>
            <person name="Mueller R."/>
        </authorList>
    </citation>
    <scope>NUCLEOTIDE SEQUENCE [LARGE SCALE GENOMIC DNA]</scope>
    <source>
        <strain evidence="14 15">So ce26</strain>
    </source>
</reference>
<comment type="catalytic activity">
    <reaction evidence="1">
        <text>ATP + protein L-histidine = ADP + protein N-phospho-L-histidine.</text>
        <dbReference type="EC" id="2.7.13.3"/>
    </reaction>
</comment>
<evidence type="ECO:0000313" key="14">
    <source>
        <dbReference type="EMBL" id="AUX42711.1"/>
    </source>
</evidence>
<evidence type="ECO:0000256" key="5">
    <source>
        <dbReference type="ARBA" id="ARBA00022777"/>
    </source>
</evidence>
<dbReference type="InterPro" id="IPR008207">
    <property type="entry name" value="Sig_transdc_His_kin_Hpt_dom"/>
</dbReference>
<protein>
    <recommendedName>
        <fullName evidence="2">histidine kinase</fullName>
        <ecNumber evidence="2">2.7.13.3</ecNumber>
    </recommendedName>
</protein>
<dbReference type="Pfam" id="PF01627">
    <property type="entry name" value="Hpt"/>
    <property type="match status" value="1"/>
</dbReference>
<dbReference type="PROSITE" id="PS50851">
    <property type="entry name" value="CHEW"/>
    <property type="match status" value="1"/>
</dbReference>
<dbReference type="Gene3D" id="3.40.50.2300">
    <property type="match status" value="1"/>
</dbReference>
<dbReference type="EC" id="2.7.13.3" evidence="2"/>
<dbReference type="SMART" id="SM00073">
    <property type="entry name" value="HPT"/>
    <property type="match status" value="1"/>
</dbReference>
<dbReference type="InterPro" id="IPR003594">
    <property type="entry name" value="HATPase_dom"/>
</dbReference>
<evidence type="ECO:0000256" key="6">
    <source>
        <dbReference type="PROSITE-ProRule" id="PRU00110"/>
    </source>
</evidence>
<dbReference type="InterPro" id="IPR011006">
    <property type="entry name" value="CheY-like_superfamily"/>
</dbReference>
<dbReference type="CDD" id="cd00088">
    <property type="entry name" value="HPT"/>
    <property type="match status" value="1"/>
</dbReference>
<gene>
    <name evidence="14" type="primary">cpxA</name>
    <name evidence="14" type="ORF">SOCE26_041440</name>
</gene>
<evidence type="ECO:0000259" key="10">
    <source>
        <dbReference type="PROSITE" id="PS50109"/>
    </source>
</evidence>
<evidence type="ECO:0000256" key="1">
    <source>
        <dbReference type="ARBA" id="ARBA00000085"/>
    </source>
</evidence>
<dbReference type="SUPFAM" id="SSF50341">
    <property type="entry name" value="CheW-like"/>
    <property type="match status" value="1"/>
</dbReference>
<dbReference type="RefSeq" id="WP_159397127.1">
    <property type="nucleotide sequence ID" value="NZ_CP012673.1"/>
</dbReference>
<evidence type="ECO:0000256" key="2">
    <source>
        <dbReference type="ARBA" id="ARBA00012438"/>
    </source>
</evidence>
<dbReference type="InterPro" id="IPR002545">
    <property type="entry name" value="CheW-lke_dom"/>
</dbReference>
<dbReference type="AlphaFoldDB" id="A0A2L0ETT2"/>
<evidence type="ECO:0000256" key="3">
    <source>
        <dbReference type="ARBA" id="ARBA00022553"/>
    </source>
</evidence>
<evidence type="ECO:0000256" key="8">
    <source>
        <dbReference type="SAM" id="Coils"/>
    </source>
</evidence>
<dbReference type="SUPFAM" id="SSF52172">
    <property type="entry name" value="CheY-like"/>
    <property type="match status" value="1"/>
</dbReference>
<dbReference type="Gene3D" id="2.30.30.40">
    <property type="entry name" value="SH3 Domains"/>
    <property type="match status" value="1"/>
</dbReference>
<dbReference type="InterPro" id="IPR005467">
    <property type="entry name" value="His_kinase_dom"/>
</dbReference>
<dbReference type="PANTHER" id="PTHR43395:SF1">
    <property type="entry name" value="CHEMOTAXIS PROTEIN CHEA"/>
    <property type="match status" value="1"/>
</dbReference>
<dbReference type="SMART" id="SM00387">
    <property type="entry name" value="HATPase_c"/>
    <property type="match status" value="1"/>
</dbReference>
<evidence type="ECO:0000256" key="7">
    <source>
        <dbReference type="PROSITE-ProRule" id="PRU00169"/>
    </source>
</evidence>
<keyword evidence="3 7" id="KW-0597">Phosphoprotein</keyword>
<dbReference type="FunFam" id="3.30.565.10:FF:000016">
    <property type="entry name" value="Chemotaxis protein CheA, putative"/>
    <property type="match status" value="1"/>
</dbReference>
<dbReference type="EMBL" id="CP012673">
    <property type="protein sequence ID" value="AUX42711.1"/>
    <property type="molecule type" value="Genomic_DNA"/>
</dbReference>
<dbReference type="InterPro" id="IPR036061">
    <property type="entry name" value="CheW-like_dom_sf"/>
</dbReference>
<dbReference type="Pfam" id="PF01584">
    <property type="entry name" value="CheW"/>
    <property type="match status" value="1"/>
</dbReference>
<feature type="modified residue" description="Phosphohistidine" evidence="6">
    <location>
        <position position="44"/>
    </location>
</feature>
<dbReference type="PRINTS" id="PR00344">
    <property type="entry name" value="BCTRLSENSOR"/>
</dbReference>
<accession>A0A2L0ETT2</accession>
<dbReference type="PROSITE" id="PS50109">
    <property type="entry name" value="HIS_KIN"/>
    <property type="match status" value="1"/>
</dbReference>
<feature type="domain" description="Histidine kinase" evidence="10">
    <location>
        <begin position="134"/>
        <end position="418"/>
    </location>
</feature>
<dbReference type="PROSITE" id="PS50894">
    <property type="entry name" value="HPT"/>
    <property type="match status" value="1"/>
</dbReference>
<evidence type="ECO:0000256" key="4">
    <source>
        <dbReference type="ARBA" id="ARBA00022679"/>
    </source>
</evidence>
<evidence type="ECO:0000313" key="15">
    <source>
        <dbReference type="Proteomes" id="UP000238348"/>
    </source>
</evidence>
<keyword evidence="4 14" id="KW-0808">Transferase</keyword>
<dbReference type="InterPro" id="IPR036890">
    <property type="entry name" value="HATPase_C_sf"/>
</dbReference>
<feature type="region of interest" description="Disordered" evidence="9">
    <location>
        <begin position="104"/>
        <end position="125"/>
    </location>
</feature>
<dbReference type="Proteomes" id="UP000238348">
    <property type="component" value="Chromosome"/>
</dbReference>
<sequence length="694" mass="72199">MSDLYKYFRMEAQELADGLAWGLLDLKKQGGKGAALDQCFRLAHTLKGAAGAAKQLKVAELAHAVEDVLMPFRNGQQPIPPAHIGELMRIIGLIRDEVGLLALRRDPDEGEGEGEGGPSPSRRAHDDLARVDLALVHDLADVIGEAVVQIEALRSGTEALGRAERLAAALGTVGTQEETARGLGELGAKRATSLFNELRAALSLARAELTASVDRLAGELRSAQARTRELQLQPCAGVLDAVELAVREAAESLGKSVEFEASGGDIRLDSSVISALRDATLHMARNAVDHGIEAEPARLAAGKPAAGRIRFHVEQRGNRVALICSDDGRGVDLAAVRKAVVRAGLRDEGAACDLAAEEALDLIFDPGVSTCESITALSGRGVGLDVVRETAAKLNGTARASSQPGRGTTIEIVVPVSMSSITALRFEDGGHAALLPLDAVRGALRLWAGAIVRGAERDGIVVEGRLVPFARLAAVLGAPEPSDEPRCALIVAAGASVAVVGAERLLGAVPVVVKPLPAAAGSPLAVSGASFDARGNPVLVLDPRGVIEIVRAASPGGAASRARGEPPPILVVDDSLTTRMLEQGILESGGYEVDLASSGEEGLSKAAARRYGLFLVDVEMPGMNGFQFAAHVRADPALRGTPLVIVTSLSSAADRRRAADAGADAYIVKGEFDQQRLLDTVAELLRKAPRGGPS</sequence>
<evidence type="ECO:0000259" key="11">
    <source>
        <dbReference type="PROSITE" id="PS50110"/>
    </source>
</evidence>
<feature type="domain" description="Response regulatory" evidence="11">
    <location>
        <begin position="568"/>
        <end position="684"/>
    </location>
</feature>
<organism evidence="14 15">
    <name type="scientific">Sorangium cellulosum</name>
    <name type="common">Polyangium cellulosum</name>
    <dbReference type="NCBI Taxonomy" id="56"/>
    <lineage>
        <taxon>Bacteria</taxon>
        <taxon>Pseudomonadati</taxon>
        <taxon>Myxococcota</taxon>
        <taxon>Polyangia</taxon>
        <taxon>Polyangiales</taxon>
        <taxon>Polyangiaceae</taxon>
        <taxon>Sorangium</taxon>
    </lineage>
</organism>
<dbReference type="Pfam" id="PF00072">
    <property type="entry name" value="Response_reg"/>
    <property type="match status" value="1"/>
</dbReference>
<keyword evidence="8" id="KW-0175">Coiled coil</keyword>
<name>A0A2L0ETT2_SORCE</name>
<evidence type="ECO:0000259" key="12">
    <source>
        <dbReference type="PROSITE" id="PS50851"/>
    </source>
</evidence>
<feature type="coiled-coil region" evidence="8">
    <location>
        <begin position="206"/>
        <end position="233"/>
    </location>
</feature>
<dbReference type="Gene3D" id="1.20.120.160">
    <property type="entry name" value="HPT domain"/>
    <property type="match status" value="1"/>
</dbReference>
<dbReference type="SMART" id="SM00448">
    <property type="entry name" value="REC"/>
    <property type="match status" value="1"/>
</dbReference>
<dbReference type="SUPFAM" id="SSF47226">
    <property type="entry name" value="Histidine-containing phosphotransfer domain, HPT domain"/>
    <property type="match status" value="1"/>
</dbReference>
<keyword evidence="5 14" id="KW-0418">Kinase</keyword>
<evidence type="ECO:0000256" key="9">
    <source>
        <dbReference type="SAM" id="MobiDB-lite"/>
    </source>
</evidence>
<dbReference type="Gene3D" id="3.30.565.10">
    <property type="entry name" value="Histidine kinase-like ATPase, C-terminal domain"/>
    <property type="match status" value="1"/>
</dbReference>
<dbReference type="InterPro" id="IPR004358">
    <property type="entry name" value="Sig_transdc_His_kin-like_C"/>
</dbReference>
<feature type="modified residue" description="4-aspartylphosphate" evidence="7">
    <location>
        <position position="617"/>
    </location>
</feature>
<dbReference type="Pfam" id="PF02518">
    <property type="entry name" value="HATPase_c"/>
    <property type="match status" value="1"/>
</dbReference>
<dbReference type="SUPFAM" id="SSF55874">
    <property type="entry name" value="ATPase domain of HSP90 chaperone/DNA topoisomerase II/histidine kinase"/>
    <property type="match status" value="1"/>
</dbReference>
<feature type="domain" description="CheW-like" evidence="12">
    <location>
        <begin position="420"/>
        <end position="552"/>
    </location>
</feature>
<dbReference type="GO" id="GO:0006935">
    <property type="term" value="P:chemotaxis"/>
    <property type="evidence" value="ECO:0007669"/>
    <property type="project" value="InterPro"/>
</dbReference>
<dbReference type="InterPro" id="IPR036641">
    <property type="entry name" value="HPT_dom_sf"/>
</dbReference>
<dbReference type="PANTHER" id="PTHR43395">
    <property type="entry name" value="SENSOR HISTIDINE KINASE CHEA"/>
    <property type="match status" value="1"/>
</dbReference>
<feature type="domain" description="HPt" evidence="13">
    <location>
        <begin position="1"/>
        <end position="105"/>
    </location>
</feature>
<evidence type="ECO:0000259" key="13">
    <source>
        <dbReference type="PROSITE" id="PS50894"/>
    </source>
</evidence>
<dbReference type="OrthoDB" id="9803176at2"/>
<dbReference type="PROSITE" id="PS50110">
    <property type="entry name" value="RESPONSE_REGULATORY"/>
    <property type="match status" value="1"/>
</dbReference>
<dbReference type="InterPro" id="IPR001789">
    <property type="entry name" value="Sig_transdc_resp-reg_receiver"/>
</dbReference>
<proteinExistence type="predicted"/>